<dbReference type="EMBL" id="SKFG01000025">
    <property type="protein sequence ID" value="TCZ74661.1"/>
    <property type="molecule type" value="Genomic_DNA"/>
</dbReference>
<keyword evidence="3" id="KW-0804">Transcription</keyword>
<evidence type="ECO:0000313" key="6">
    <source>
        <dbReference type="Proteomes" id="UP000295418"/>
    </source>
</evidence>
<protein>
    <submittedName>
        <fullName evidence="5">LuxR family transcriptional regulator</fullName>
    </submittedName>
</protein>
<dbReference type="InterPro" id="IPR000792">
    <property type="entry name" value="Tscrpt_reg_LuxR_C"/>
</dbReference>
<organism evidence="5 6">
    <name type="scientific">Paenibacillus albiflavus</name>
    <dbReference type="NCBI Taxonomy" id="2545760"/>
    <lineage>
        <taxon>Bacteria</taxon>
        <taxon>Bacillati</taxon>
        <taxon>Bacillota</taxon>
        <taxon>Bacilli</taxon>
        <taxon>Bacillales</taxon>
        <taxon>Paenibacillaceae</taxon>
        <taxon>Paenibacillus</taxon>
    </lineage>
</organism>
<dbReference type="GO" id="GO:0045892">
    <property type="term" value="P:negative regulation of DNA-templated transcription"/>
    <property type="evidence" value="ECO:0007669"/>
    <property type="project" value="UniProtKB-ARBA"/>
</dbReference>
<dbReference type="AlphaFoldDB" id="A0A4R4E990"/>
<dbReference type="InterPro" id="IPR016032">
    <property type="entry name" value="Sig_transdc_resp-reg_C-effctor"/>
</dbReference>
<proteinExistence type="predicted"/>
<dbReference type="PANTHER" id="PTHR44688:SF16">
    <property type="entry name" value="DNA-BINDING TRANSCRIPTIONAL ACTIVATOR DEVR_DOSR"/>
    <property type="match status" value="1"/>
</dbReference>
<dbReference type="Proteomes" id="UP000295418">
    <property type="component" value="Unassembled WGS sequence"/>
</dbReference>
<dbReference type="PANTHER" id="PTHR44688">
    <property type="entry name" value="DNA-BINDING TRANSCRIPTIONAL ACTIVATOR DEVR_DOSR"/>
    <property type="match status" value="1"/>
</dbReference>
<name>A0A4R4E990_9BACL</name>
<sequence length="255" mass="28832">MQQTKDKTSSKTYIPSPPLFVSQSQFDIICKQNQTLISVFAKCISDIKEYLTGSFVFLLTDAHGVLLTIEYSKNLESTVRRSPIRLGMYFTEKSCGVNAISEAMSCSGPIYLRPEQHENAFFHTWHCFSTPLTIDGENIGFLDVSTVNEDMKTELIAIAKLLSEHLLSGYRSRITSQVDGDCSIKLTDRQLHVLKLIAQGHTVKSIALIMKIKECTVNHHKKIIFDKLGVRSSTEAVLKVARLPYFQKNLYYTKI</sequence>
<keyword evidence="6" id="KW-1185">Reference proteome</keyword>
<reference evidence="5 6" key="1">
    <citation type="submission" date="2019-03" db="EMBL/GenBank/DDBJ databases">
        <authorList>
            <person name="Kim M.K.M."/>
        </authorList>
    </citation>
    <scope>NUCLEOTIDE SEQUENCE [LARGE SCALE GENOMIC DNA]</scope>
    <source>
        <strain evidence="5 6">18JY21-1</strain>
    </source>
</reference>
<evidence type="ECO:0000256" key="1">
    <source>
        <dbReference type="ARBA" id="ARBA00023015"/>
    </source>
</evidence>
<dbReference type="CDD" id="cd06170">
    <property type="entry name" value="LuxR_C_like"/>
    <property type="match status" value="1"/>
</dbReference>
<evidence type="ECO:0000259" key="4">
    <source>
        <dbReference type="PROSITE" id="PS50043"/>
    </source>
</evidence>
<dbReference type="InterPro" id="IPR029016">
    <property type="entry name" value="GAF-like_dom_sf"/>
</dbReference>
<dbReference type="PROSITE" id="PS50043">
    <property type="entry name" value="HTH_LUXR_2"/>
    <property type="match status" value="1"/>
</dbReference>
<keyword evidence="1" id="KW-0805">Transcription regulation</keyword>
<dbReference type="SMART" id="SM00421">
    <property type="entry name" value="HTH_LUXR"/>
    <property type="match status" value="1"/>
</dbReference>
<comment type="caution">
    <text evidence="5">The sequence shown here is derived from an EMBL/GenBank/DDBJ whole genome shotgun (WGS) entry which is preliminary data.</text>
</comment>
<dbReference type="OrthoDB" id="1954582at2"/>
<dbReference type="GO" id="GO:0003677">
    <property type="term" value="F:DNA binding"/>
    <property type="evidence" value="ECO:0007669"/>
    <property type="project" value="UniProtKB-KW"/>
</dbReference>
<gene>
    <name evidence="5" type="ORF">E0485_19335</name>
</gene>
<dbReference type="Pfam" id="PF00196">
    <property type="entry name" value="GerE"/>
    <property type="match status" value="1"/>
</dbReference>
<feature type="domain" description="HTH luxR-type" evidence="4">
    <location>
        <begin position="179"/>
        <end position="244"/>
    </location>
</feature>
<dbReference type="SUPFAM" id="SSF46894">
    <property type="entry name" value="C-terminal effector domain of the bipartite response regulators"/>
    <property type="match status" value="1"/>
</dbReference>
<keyword evidence="2" id="KW-0238">DNA-binding</keyword>
<evidence type="ECO:0000256" key="2">
    <source>
        <dbReference type="ARBA" id="ARBA00023125"/>
    </source>
</evidence>
<dbReference type="InterPro" id="IPR036388">
    <property type="entry name" value="WH-like_DNA-bd_sf"/>
</dbReference>
<dbReference type="Gene3D" id="1.10.10.10">
    <property type="entry name" value="Winged helix-like DNA-binding domain superfamily/Winged helix DNA-binding domain"/>
    <property type="match status" value="1"/>
</dbReference>
<dbReference type="PRINTS" id="PR00038">
    <property type="entry name" value="HTHLUXR"/>
</dbReference>
<evidence type="ECO:0000256" key="3">
    <source>
        <dbReference type="ARBA" id="ARBA00023163"/>
    </source>
</evidence>
<accession>A0A4R4E990</accession>
<evidence type="ECO:0000313" key="5">
    <source>
        <dbReference type="EMBL" id="TCZ74661.1"/>
    </source>
</evidence>
<dbReference type="Gene3D" id="3.30.450.40">
    <property type="match status" value="1"/>
</dbReference>